<feature type="region of interest" description="Disordered" evidence="1">
    <location>
        <begin position="72"/>
        <end position="102"/>
    </location>
</feature>
<feature type="region of interest" description="Disordered" evidence="1">
    <location>
        <begin position="241"/>
        <end position="319"/>
    </location>
</feature>
<proteinExistence type="predicted"/>
<organism evidence="3 4">
    <name type="scientific">Phialocephala subalpina</name>
    <dbReference type="NCBI Taxonomy" id="576137"/>
    <lineage>
        <taxon>Eukaryota</taxon>
        <taxon>Fungi</taxon>
        <taxon>Dikarya</taxon>
        <taxon>Ascomycota</taxon>
        <taxon>Pezizomycotina</taxon>
        <taxon>Leotiomycetes</taxon>
        <taxon>Helotiales</taxon>
        <taxon>Mollisiaceae</taxon>
        <taxon>Phialocephala</taxon>
        <taxon>Phialocephala fortinii species complex</taxon>
    </lineage>
</organism>
<feature type="domain" description="Myb/SANT-like" evidence="2">
    <location>
        <begin position="107"/>
        <end position="196"/>
    </location>
</feature>
<accession>A0A1L7XAC2</accession>
<feature type="compositionally biased region" description="Gly residues" evidence="1">
    <location>
        <begin position="276"/>
        <end position="307"/>
    </location>
</feature>
<feature type="compositionally biased region" description="Polar residues" evidence="1">
    <location>
        <begin position="74"/>
        <end position="88"/>
    </location>
</feature>
<dbReference type="Proteomes" id="UP000184330">
    <property type="component" value="Unassembled WGS sequence"/>
</dbReference>
<sequence length="319" mass="34358">MTITSKGIPSRESHRLVTSAASGKSMFWAGTAILEMYRTARNLAALGLEPRMASESEHVASNSGQASLIADMSSVGSGQGSPESSISAATPDSTGPSPFSGTGSTAWIPKELFALLENIKKEINTGATFGAGYASDIWGNISDKIEDRYKNAEVCRSKWVQLTDQCKMFDVILGLPGFTWNPKNFRIVAKPYSRWDELEVSHPQVRRWGSSVRTPFPQFFYIFYIDMHATDRGLTVKNAFRLNSPPKQNDDPKPHAGARKRKRKSTEDLGSTKTPKGGGDGGSGDAGSGVGGLGNIGFGNNDFGGSGNPYFPVRSAHRV</sequence>
<dbReference type="Pfam" id="PF12776">
    <property type="entry name" value="Myb_DNA-bind_3"/>
    <property type="match status" value="1"/>
</dbReference>
<dbReference type="EMBL" id="FJOG01000019">
    <property type="protein sequence ID" value="CZR61974.1"/>
    <property type="molecule type" value="Genomic_DNA"/>
</dbReference>
<evidence type="ECO:0000313" key="4">
    <source>
        <dbReference type="Proteomes" id="UP000184330"/>
    </source>
</evidence>
<keyword evidence="4" id="KW-1185">Reference proteome</keyword>
<evidence type="ECO:0000256" key="1">
    <source>
        <dbReference type="SAM" id="MobiDB-lite"/>
    </source>
</evidence>
<protein>
    <recommendedName>
        <fullName evidence="2">Myb/SANT-like domain-containing protein</fullName>
    </recommendedName>
</protein>
<evidence type="ECO:0000313" key="3">
    <source>
        <dbReference type="EMBL" id="CZR61974.1"/>
    </source>
</evidence>
<dbReference type="InterPro" id="IPR024752">
    <property type="entry name" value="Myb/SANT-like_dom"/>
</dbReference>
<feature type="compositionally biased region" description="Low complexity" evidence="1">
    <location>
        <begin position="90"/>
        <end position="102"/>
    </location>
</feature>
<dbReference type="AlphaFoldDB" id="A0A1L7XAC2"/>
<name>A0A1L7XAC2_9HELO</name>
<reference evidence="3 4" key="1">
    <citation type="submission" date="2016-03" db="EMBL/GenBank/DDBJ databases">
        <authorList>
            <person name="Ploux O."/>
        </authorList>
    </citation>
    <scope>NUCLEOTIDE SEQUENCE [LARGE SCALE GENOMIC DNA]</scope>
    <source>
        <strain evidence="3 4">UAMH 11012</strain>
    </source>
</reference>
<gene>
    <name evidence="3" type="ORF">PAC_11871</name>
</gene>
<evidence type="ECO:0000259" key="2">
    <source>
        <dbReference type="Pfam" id="PF12776"/>
    </source>
</evidence>